<evidence type="ECO:0000313" key="10">
    <source>
        <dbReference type="EMBL" id="CAG4634636.1"/>
    </source>
</evidence>
<dbReference type="EMBL" id="OC977981">
    <property type="protein sequence ID" value="CAG4634636.1"/>
    <property type="molecule type" value="Genomic_DNA"/>
</dbReference>
<dbReference type="GO" id="GO:0071011">
    <property type="term" value="C:precatalytic spliceosome"/>
    <property type="evidence" value="ECO:0007669"/>
    <property type="project" value="TreeGrafter"/>
</dbReference>
<dbReference type="SUPFAM" id="SSF48452">
    <property type="entry name" value="TPR-like"/>
    <property type="match status" value="1"/>
</dbReference>
<dbReference type="GO" id="GO:0071014">
    <property type="term" value="C:post-mRNA release spliceosomal complex"/>
    <property type="evidence" value="ECO:0007669"/>
    <property type="project" value="TreeGrafter"/>
</dbReference>
<evidence type="ECO:0000256" key="6">
    <source>
        <dbReference type="ARBA" id="ARBA00023187"/>
    </source>
</evidence>
<comment type="subcellular location">
    <subcellularLocation>
        <location evidence="1">Nucleus</location>
    </subcellularLocation>
</comment>
<dbReference type="Gene3D" id="1.25.40.10">
    <property type="entry name" value="Tetratricopeptide repeat domain"/>
    <property type="match status" value="3"/>
</dbReference>
<dbReference type="GO" id="GO:0000974">
    <property type="term" value="C:Prp19 complex"/>
    <property type="evidence" value="ECO:0007669"/>
    <property type="project" value="TreeGrafter"/>
</dbReference>
<proteinExistence type="inferred from homology"/>
<dbReference type="AlphaFoldDB" id="A0A9N6ZDG8"/>
<dbReference type="FunFam" id="1.25.40.10:FF:000327">
    <property type="entry name" value="Pre-mRNA-splicing factor CLF1"/>
    <property type="match status" value="1"/>
</dbReference>
<dbReference type="InterPro" id="IPR055433">
    <property type="entry name" value="HAT_Syf1-like_N"/>
</dbReference>
<gene>
    <name evidence="10" type="primary">EOG090X01R1</name>
</gene>
<accession>A0A9N6ZDG8</accession>
<evidence type="ECO:0000256" key="5">
    <source>
        <dbReference type="ARBA" id="ARBA00022737"/>
    </source>
</evidence>
<keyword evidence="3" id="KW-0507">mRNA processing</keyword>
<sequence length="472" mass="54997">MDEKLFIAFAKFEEGQKEHERATAIYKFALEHMSKDKAADLYKAYTIHQKKFGERDAIEDVIVSKRKFQYEEEIKENPSNYDAWFDYLRLLESEGDANVDVVRDTYERAIANVPLVAEKSFWRRYIYLWINYAVFEELEAEDYDKARQVYDSCLKLIPHRNFTFAKMWLLYAHFEVRQKNLQLARKILGTAIGKCPKNKLFRGYIELEIQLREFDRCRTLYEKFLQFGPENCTIWMKFAELETLLGDVDRARGIYELAIKQPRLDMPEILWKAYIDFEIEQEENEKARGLYERLLERTQHVKVWMSFAQFELTLAASQQEDPTLPVAAARAVFQRANRSLRSAAQSVGLDVATNKEERLMLLEAWQEFESEYGDQASRNAVINLMPKRSDAGWEEYFDYIFPEDEATKPNLKLLAMAKAWKMAKESSGPSQQEAEQSKGGAPEEPVSAGDAAPEDQDRDDSSTSSSDSDEEN</sequence>
<reference evidence="10" key="1">
    <citation type="submission" date="2021-04" db="EMBL/GenBank/DDBJ databases">
        <authorList>
            <person name="Cornetti L."/>
        </authorList>
    </citation>
    <scope>NUCLEOTIDE SEQUENCE</scope>
</reference>
<dbReference type="PANTHER" id="PTHR11246">
    <property type="entry name" value="PRE-MRNA SPLICING FACTOR"/>
    <property type="match status" value="1"/>
</dbReference>
<keyword evidence="4" id="KW-0747">Spliceosome</keyword>
<evidence type="ECO:0000256" key="7">
    <source>
        <dbReference type="ARBA" id="ARBA00023242"/>
    </source>
</evidence>
<evidence type="ECO:0000259" key="9">
    <source>
        <dbReference type="Pfam" id="PF23233"/>
    </source>
</evidence>
<dbReference type="GO" id="GO:0000245">
    <property type="term" value="P:spliceosomal complex assembly"/>
    <property type="evidence" value="ECO:0007669"/>
    <property type="project" value="TreeGrafter"/>
</dbReference>
<dbReference type="Pfam" id="PF23241">
    <property type="entry name" value="HAT_PRP39_C"/>
    <property type="match status" value="1"/>
</dbReference>
<evidence type="ECO:0000256" key="8">
    <source>
        <dbReference type="SAM" id="MobiDB-lite"/>
    </source>
</evidence>
<dbReference type="InterPro" id="IPR011990">
    <property type="entry name" value="TPR-like_helical_dom_sf"/>
</dbReference>
<evidence type="ECO:0000256" key="3">
    <source>
        <dbReference type="ARBA" id="ARBA00022664"/>
    </source>
</evidence>
<dbReference type="InterPro" id="IPR045075">
    <property type="entry name" value="Syf1-like"/>
</dbReference>
<evidence type="ECO:0000256" key="4">
    <source>
        <dbReference type="ARBA" id="ARBA00022728"/>
    </source>
</evidence>
<feature type="region of interest" description="Disordered" evidence="8">
    <location>
        <begin position="422"/>
        <end position="472"/>
    </location>
</feature>
<name>A0A9N6ZDG8_9CRUS</name>
<feature type="domain" description="Pre-mRNA-splicing factor Syf1-like N-terminal HAT-repeats" evidence="9">
    <location>
        <begin position="68"/>
        <end position="230"/>
    </location>
</feature>
<keyword evidence="5" id="KW-0677">Repeat</keyword>
<dbReference type="PANTHER" id="PTHR11246:SF3">
    <property type="entry name" value="CROOKED NECK-LIKE PROTEIN 1"/>
    <property type="match status" value="1"/>
</dbReference>
<dbReference type="GO" id="GO:0071007">
    <property type="term" value="C:U2-type catalytic step 2 spliceosome"/>
    <property type="evidence" value="ECO:0007669"/>
    <property type="project" value="TreeGrafter"/>
</dbReference>
<dbReference type="InterPro" id="IPR059164">
    <property type="entry name" value="HAT_PRP39_C"/>
</dbReference>
<dbReference type="InterPro" id="IPR003107">
    <property type="entry name" value="HAT"/>
</dbReference>
<dbReference type="SMART" id="SM00386">
    <property type="entry name" value="HAT"/>
    <property type="match status" value="7"/>
</dbReference>
<organism evidence="10">
    <name type="scientific">Alona affinis</name>
    <dbReference type="NCBI Taxonomy" id="381656"/>
    <lineage>
        <taxon>Eukaryota</taxon>
        <taxon>Metazoa</taxon>
        <taxon>Ecdysozoa</taxon>
        <taxon>Arthropoda</taxon>
        <taxon>Crustacea</taxon>
        <taxon>Branchiopoda</taxon>
        <taxon>Diplostraca</taxon>
        <taxon>Cladocera</taxon>
        <taxon>Anomopoda</taxon>
        <taxon>Chydoridae</taxon>
        <taxon>Alona</taxon>
    </lineage>
</organism>
<evidence type="ECO:0000256" key="1">
    <source>
        <dbReference type="ARBA" id="ARBA00004123"/>
    </source>
</evidence>
<keyword evidence="7" id="KW-0539">Nucleus</keyword>
<keyword evidence="6" id="KW-0508">mRNA splicing</keyword>
<evidence type="ECO:0000256" key="2">
    <source>
        <dbReference type="ARBA" id="ARBA00008644"/>
    </source>
</evidence>
<comment type="similarity">
    <text evidence="2">Belongs to the crooked-neck family.</text>
</comment>
<dbReference type="Pfam" id="PF23233">
    <property type="entry name" value="HAT_Syf1_CNRKL1_N"/>
    <property type="match status" value="1"/>
</dbReference>
<protein>
    <submittedName>
        <fullName evidence="10">EOG090X01R1</fullName>
    </submittedName>
</protein>